<gene>
    <name evidence="2" type="ORF">B0J11DRAFT_524150</name>
</gene>
<evidence type="ECO:0000313" key="3">
    <source>
        <dbReference type="Proteomes" id="UP000700596"/>
    </source>
</evidence>
<organism evidence="2 3">
    <name type="scientific">Dendryphion nanum</name>
    <dbReference type="NCBI Taxonomy" id="256645"/>
    <lineage>
        <taxon>Eukaryota</taxon>
        <taxon>Fungi</taxon>
        <taxon>Dikarya</taxon>
        <taxon>Ascomycota</taxon>
        <taxon>Pezizomycotina</taxon>
        <taxon>Dothideomycetes</taxon>
        <taxon>Pleosporomycetidae</taxon>
        <taxon>Pleosporales</taxon>
        <taxon>Torulaceae</taxon>
        <taxon>Dendryphion</taxon>
    </lineage>
</organism>
<accession>A0A9P9E6E6</accession>
<keyword evidence="1" id="KW-0378">Hydrolase</keyword>
<dbReference type="AlphaFoldDB" id="A0A9P9E6E6"/>
<dbReference type="InterPro" id="IPR029058">
    <property type="entry name" value="AB_hydrolase_fold"/>
</dbReference>
<dbReference type="PANTHER" id="PTHR48081">
    <property type="entry name" value="AB HYDROLASE SUPERFAMILY PROTEIN C4A8.06C"/>
    <property type="match status" value="1"/>
</dbReference>
<evidence type="ECO:0000313" key="2">
    <source>
        <dbReference type="EMBL" id="KAH7130811.1"/>
    </source>
</evidence>
<dbReference type="EMBL" id="JAGMWT010000004">
    <property type="protein sequence ID" value="KAH7130811.1"/>
    <property type="molecule type" value="Genomic_DNA"/>
</dbReference>
<comment type="caution">
    <text evidence="2">The sequence shown here is derived from an EMBL/GenBank/DDBJ whole genome shotgun (WGS) entry which is preliminary data.</text>
</comment>
<proteinExistence type="predicted"/>
<name>A0A9P9E6E6_9PLEO</name>
<dbReference type="PANTHER" id="PTHR48081:SF33">
    <property type="entry name" value="KYNURENINE FORMAMIDASE"/>
    <property type="match status" value="1"/>
</dbReference>
<dbReference type="InterPro" id="IPR050300">
    <property type="entry name" value="GDXG_lipolytic_enzyme"/>
</dbReference>
<dbReference type="Proteomes" id="UP000700596">
    <property type="component" value="Unassembled WGS sequence"/>
</dbReference>
<reference evidence="2" key="1">
    <citation type="journal article" date="2021" name="Nat. Commun.">
        <title>Genetic determinants of endophytism in the Arabidopsis root mycobiome.</title>
        <authorList>
            <person name="Mesny F."/>
            <person name="Miyauchi S."/>
            <person name="Thiergart T."/>
            <person name="Pickel B."/>
            <person name="Atanasova L."/>
            <person name="Karlsson M."/>
            <person name="Huettel B."/>
            <person name="Barry K.W."/>
            <person name="Haridas S."/>
            <person name="Chen C."/>
            <person name="Bauer D."/>
            <person name="Andreopoulos W."/>
            <person name="Pangilinan J."/>
            <person name="LaButti K."/>
            <person name="Riley R."/>
            <person name="Lipzen A."/>
            <person name="Clum A."/>
            <person name="Drula E."/>
            <person name="Henrissat B."/>
            <person name="Kohler A."/>
            <person name="Grigoriev I.V."/>
            <person name="Martin F.M."/>
            <person name="Hacquard S."/>
        </authorList>
    </citation>
    <scope>NUCLEOTIDE SEQUENCE</scope>
    <source>
        <strain evidence="2">MPI-CAGE-CH-0243</strain>
    </source>
</reference>
<keyword evidence="3" id="KW-1185">Reference proteome</keyword>
<dbReference type="Gene3D" id="3.40.50.1820">
    <property type="entry name" value="alpha/beta hydrolase"/>
    <property type="match status" value="1"/>
</dbReference>
<protein>
    <submittedName>
        <fullName evidence="2">Uncharacterized protein</fullName>
    </submittedName>
</protein>
<evidence type="ECO:0000256" key="1">
    <source>
        <dbReference type="ARBA" id="ARBA00022801"/>
    </source>
</evidence>
<dbReference type="SUPFAM" id="SSF53474">
    <property type="entry name" value="alpha/beta-Hydrolases"/>
    <property type="match status" value="1"/>
</dbReference>
<sequence length="355" mass="38817">MATAAFPIHEPGIPYTTPPTSLQTLDVWLPRPLEESAEDAVWIVFVHGGAWRDPLQTSLNYAVPTLSHLSDLKSTSMSVLGNIAGVASISYRLSPYPTSTDGSHHPVYHQSQDSEETCIQHPIHVEDVQSGLSLLAKKYAFSKVAPRSDKEEGNQQTGTHGKAFKWIGIGHSCGATLLLQYISRIGLAKPGPLRDEVGGQQIPSPHLTPTPSALILTAGIYSLPSLLANHSPPHCTEDIAAIYRQIVSGAFGSDNADSVVYQTVSPVSSQYDEQTLQRNGMEGLELVVLAWSREDELVEEDQRDEMETVFHRDGWGGLGREKRVVERRDIKGAHDFVWEDGADLASLVGEVVRRV</sequence>
<dbReference type="GO" id="GO:0016787">
    <property type="term" value="F:hydrolase activity"/>
    <property type="evidence" value="ECO:0007669"/>
    <property type="project" value="UniProtKB-KW"/>
</dbReference>
<dbReference type="OrthoDB" id="420264at2759"/>